<dbReference type="InterPro" id="IPR015421">
    <property type="entry name" value="PyrdxlP-dep_Trfase_major"/>
</dbReference>
<keyword evidence="5 7" id="KW-0808">Transferase</keyword>
<keyword evidence="10" id="KW-1185">Reference proteome</keyword>
<dbReference type="PROSITE" id="PS00105">
    <property type="entry name" value="AA_TRANSFER_CLASS_1"/>
    <property type="match status" value="1"/>
</dbReference>
<dbReference type="RefSeq" id="WP_276305562.1">
    <property type="nucleotide sequence ID" value="NZ_CP119992.1"/>
</dbReference>
<dbReference type="InterPro" id="IPR050596">
    <property type="entry name" value="AspAT/PAT-like"/>
</dbReference>
<dbReference type="InterPro" id="IPR004838">
    <property type="entry name" value="NHTrfase_class1_PyrdxlP-BS"/>
</dbReference>
<comment type="similarity">
    <text evidence="2 7">Belongs to the class-I pyridoxal-phosphate-dependent aminotransferase family.</text>
</comment>
<accession>A0ABD6AD91</accession>
<evidence type="ECO:0000256" key="3">
    <source>
        <dbReference type="ARBA" id="ARBA00011738"/>
    </source>
</evidence>
<evidence type="ECO:0000256" key="1">
    <source>
        <dbReference type="ARBA" id="ARBA00001933"/>
    </source>
</evidence>
<dbReference type="PANTHER" id="PTHR46383:SF1">
    <property type="entry name" value="ASPARTATE AMINOTRANSFERASE"/>
    <property type="match status" value="1"/>
</dbReference>
<dbReference type="EC" id="2.6.1.-" evidence="7"/>
<comment type="caution">
    <text evidence="9">The sequence shown here is derived from an EMBL/GenBank/DDBJ whole genome shotgun (WGS) entry which is preliminary data.</text>
</comment>
<dbReference type="Pfam" id="PF00155">
    <property type="entry name" value="Aminotran_1_2"/>
    <property type="match status" value="1"/>
</dbReference>
<name>A0ABD6AD91_9EURY</name>
<comment type="cofactor">
    <cofactor evidence="1 7">
        <name>pyridoxal 5'-phosphate</name>
        <dbReference type="ChEBI" id="CHEBI:597326"/>
    </cofactor>
</comment>
<protein>
    <recommendedName>
        <fullName evidence="7">Aminotransferase</fullName>
        <ecNumber evidence="7">2.6.1.-</ecNumber>
    </recommendedName>
</protein>
<dbReference type="Proteomes" id="UP001596547">
    <property type="component" value="Unassembled WGS sequence"/>
</dbReference>
<dbReference type="PANTHER" id="PTHR46383">
    <property type="entry name" value="ASPARTATE AMINOTRANSFERASE"/>
    <property type="match status" value="1"/>
</dbReference>
<dbReference type="FunFam" id="3.40.640.10:FF:000033">
    <property type="entry name" value="Aspartate aminotransferase"/>
    <property type="match status" value="1"/>
</dbReference>
<dbReference type="InterPro" id="IPR015422">
    <property type="entry name" value="PyrdxlP-dep_Trfase_small"/>
</dbReference>
<keyword evidence="4 7" id="KW-0032">Aminotransferase</keyword>
<sequence length="384" mass="41030">MNFDFADRVERVEPSATLAISSLATELESEGVDVVDLSVGEPDFPTPEVIVEAATEAMEAGHTGYAPSQGVRDLREAIAADLARRDLDYAADEIIVTPGAKQALFETFQTLVDDGNEVVLLDPAWVSYEAMAKLAGGSLSRVDLSASAFQLEPALDDLAETVSDDTELLVVNSPSNPSGAVFSDAALEGVRDLAVDHDVTVIADEIYDRITYGVEPTSLATLDGMRERTVTINGFSKAFSMTGWRLGYLAAPEELIGQAGKVQSHSVSSATHFVQHAGITALRECDDAVNQMTQAFRERRDLLTDLFADRGVEVPVGDGAFYVMVPTGDDDARWCEDALSEAHVATVPGSAFGTPGYARLSYAAGEERLREGVNRLADGGFLSL</sequence>
<evidence type="ECO:0000313" key="9">
    <source>
        <dbReference type="EMBL" id="MFC7318161.1"/>
    </source>
</evidence>
<evidence type="ECO:0000313" key="10">
    <source>
        <dbReference type="Proteomes" id="UP001596547"/>
    </source>
</evidence>
<evidence type="ECO:0000256" key="5">
    <source>
        <dbReference type="ARBA" id="ARBA00022679"/>
    </source>
</evidence>
<dbReference type="EMBL" id="JBHTBF010000002">
    <property type="protein sequence ID" value="MFC7318161.1"/>
    <property type="molecule type" value="Genomic_DNA"/>
</dbReference>
<organism evidence="9 10">
    <name type="scientific">Halomarina halobia</name>
    <dbReference type="NCBI Taxonomy" id="3033386"/>
    <lineage>
        <taxon>Archaea</taxon>
        <taxon>Methanobacteriati</taxon>
        <taxon>Methanobacteriota</taxon>
        <taxon>Stenosarchaea group</taxon>
        <taxon>Halobacteria</taxon>
        <taxon>Halobacteriales</taxon>
        <taxon>Natronomonadaceae</taxon>
        <taxon>Halomarina</taxon>
    </lineage>
</organism>
<reference evidence="9 10" key="1">
    <citation type="journal article" date="2019" name="Int. J. Syst. Evol. Microbiol.">
        <title>The Global Catalogue of Microorganisms (GCM) 10K type strain sequencing project: providing services to taxonomists for standard genome sequencing and annotation.</title>
        <authorList>
            <consortium name="The Broad Institute Genomics Platform"/>
            <consortium name="The Broad Institute Genome Sequencing Center for Infectious Disease"/>
            <person name="Wu L."/>
            <person name="Ma J."/>
        </authorList>
    </citation>
    <scope>NUCLEOTIDE SEQUENCE [LARGE SCALE GENOMIC DNA]</scope>
    <source>
        <strain evidence="9 10">PSR21</strain>
    </source>
</reference>
<dbReference type="GeneID" id="79315150"/>
<evidence type="ECO:0000259" key="8">
    <source>
        <dbReference type="Pfam" id="PF00155"/>
    </source>
</evidence>
<dbReference type="Gene3D" id="3.90.1150.10">
    <property type="entry name" value="Aspartate Aminotransferase, domain 1"/>
    <property type="match status" value="1"/>
</dbReference>
<gene>
    <name evidence="9" type="ORF">ACFQPE_15360</name>
</gene>
<dbReference type="Gene3D" id="3.40.640.10">
    <property type="entry name" value="Type I PLP-dependent aspartate aminotransferase-like (Major domain)"/>
    <property type="match status" value="1"/>
</dbReference>
<dbReference type="InterPro" id="IPR015424">
    <property type="entry name" value="PyrdxlP-dep_Trfase"/>
</dbReference>
<dbReference type="AlphaFoldDB" id="A0ABD6AD91"/>
<proteinExistence type="inferred from homology"/>
<dbReference type="CDD" id="cd00609">
    <property type="entry name" value="AAT_like"/>
    <property type="match status" value="1"/>
</dbReference>
<dbReference type="SUPFAM" id="SSF53383">
    <property type="entry name" value="PLP-dependent transferases"/>
    <property type="match status" value="1"/>
</dbReference>
<dbReference type="InterPro" id="IPR004839">
    <property type="entry name" value="Aminotransferase_I/II_large"/>
</dbReference>
<evidence type="ECO:0000256" key="2">
    <source>
        <dbReference type="ARBA" id="ARBA00007441"/>
    </source>
</evidence>
<feature type="domain" description="Aminotransferase class I/classII large" evidence="8">
    <location>
        <begin position="33"/>
        <end position="375"/>
    </location>
</feature>
<evidence type="ECO:0000256" key="7">
    <source>
        <dbReference type="RuleBase" id="RU000481"/>
    </source>
</evidence>
<dbReference type="GO" id="GO:0008483">
    <property type="term" value="F:transaminase activity"/>
    <property type="evidence" value="ECO:0007669"/>
    <property type="project" value="UniProtKB-KW"/>
</dbReference>
<comment type="subunit">
    <text evidence="3">Homodimer.</text>
</comment>
<keyword evidence="6" id="KW-0663">Pyridoxal phosphate</keyword>
<evidence type="ECO:0000256" key="4">
    <source>
        <dbReference type="ARBA" id="ARBA00022576"/>
    </source>
</evidence>
<evidence type="ECO:0000256" key="6">
    <source>
        <dbReference type="ARBA" id="ARBA00022898"/>
    </source>
</evidence>